<accession>I2PWR6</accession>
<dbReference type="AlphaFoldDB" id="I2PWR6"/>
<dbReference type="OrthoDB" id="5459806at2"/>
<gene>
    <name evidence="2" type="ORF">DesU5LDRAFT_0256</name>
</gene>
<dbReference type="eggNOG" id="ENOG502ZWFC">
    <property type="taxonomic scope" value="Bacteria"/>
</dbReference>
<keyword evidence="1" id="KW-1133">Transmembrane helix</keyword>
<sequence length="86" mass="9444">MPLIFDHSASPAPELNNRQRLAVILMDVAVLAEVTVSIYTASRNPDDYTLVFMKAFFAMCIPTVIAGVYAIRRLRDRASASEKAAA</sequence>
<name>I2PWR6_9BACT</name>
<feature type="transmembrane region" description="Helical" evidence="1">
    <location>
        <begin position="21"/>
        <end position="42"/>
    </location>
</feature>
<keyword evidence="1" id="KW-0472">Membrane</keyword>
<keyword evidence="1" id="KW-0812">Transmembrane</keyword>
<dbReference type="STRING" id="596152.DesU5LDRAFT_0256"/>
<feature type="transmembrane region" description="Helical" evidence="1">
    <location>
        <begin position="48"/>
        <end position="71"/>
    </location>
</feature>
<dbReference type="EMBL" id="JH600068">
    <property type="protein sequence ID" value="EIG51972.1"/>
    <property type="molecule type" value="Genomic_DNA"/>
</dbReference>
<evidence type="ECO:0000313" key="2">
    <source>
        <dbReference type="EMBL" id="EIG51972.1"/>
    </source>
</evidence>
<reference evidence="2" key="1">
    <citation type="submission" date="2011-11" db="EMBL/GenBank/DDBJ databases">
        <title>Improved High-Quality Draft sequence of Desulfovibrio sp. U5L.</title>
        <authorList>
            <consortium name="US DOE Joint Genome Institute"/>
            <person name="Lucas S."/>
            <person name="Han J."/>
            <person name="Lapidus A."/>
            <person name="Cheng J.-F."/>
            <person name="Goodwin L."/>
            <person name="Pitluck S."/>
            <person name="Peters L."/>
            <person name="Ovchinnikova G."/>
            <person name="Held B."/>
            <person name="Detter J.C."/>
            <person name="Han C."/>
            <person name="Tapia R."/>
            <person name="Land M."/>
            <person name="Hauser L."/>
            <person name="Kyrpides N."/>
            <person name="Ivanova N."/>
            <person name="Pagani I."/>
            <person name="Gabster J."/>
            <person name="Walker C."/>
            <person name="Stolyar S."/>
            <person name="Stahl D."/>
            <person name="Arkin A."/>
            <person name="Dehal P."/>
            <person name="Hazen T."/>
            <person name="Woyke T."/>
        </authorList>
    </citation>
    <scope>NUCLEOTIDE SEQUENCE [LARGE SCALE GENOMIC DNA]</scope>
    <source>
        <strain evidence="2">U5L</strain>
    </source>
</reference>
<protein>
    <submittedName>
        <fullName evidence="2">Uncharacterized protein</fullName>
    </submittedName>
</protein>
<evidence type="ECO:0000256" key="1">
    <source>
        <dbReference type="SAM" id="Phobius"/>
    </source>
</evidence>
<organism evidence="2">
    <name type="scientific">Desulfovibrio sp. U5L</name>
    <dbReference type="NCBI Taxonomy" id="596152"/>
    <lineage>
        <taxon>Bacteria</taxon>
        <taxon>Pseudomonadati</taxon>
        <taxon>Thermodesulfobacteriota</taxon>
        <taxon>Desulfovibrionia</taxon>
        <taxon>Desulfovibrionales</taxon>
        <taxon>Desulfovibrionaceae</taxon>
        <taxon>Desulfovibrio</taxon>
    </lineage>
</organism>
<dbReference type="HOGENOM" id="CLU_191334_0_0_7"/>
<proteinExistence type="predicted"/>